<organism evidence="1 2">
    <name type="scientific">Mycena albidolilacea</name>
    <dbReference type="NCBI Taxonomy" id="1033008"/>
    <lineage>
        <taxon>Eukaryota</taxon>
        <taxon>Fungi</taxon>
        <taxon>Dikarya</taxon>
        <taxon>Basidiomycota</taxon>
        <taxon>Agaricomycotina</taxon>
        <taxon>Agaricomycetes</taxon>
        <taxon>Agaricomycetidae</taxon>
        <taxon>Agaricales</taxon>
        <taxon>Marasmiineae</taxon>
        <taxon>Mycenaceae</taxon>
        <taxon>Mycena</taxon>
    </lineage>
</organism>
<comment type="caution">
    <text evidence="1">The sequence shown here is derived from an EMBL/GenBank/DDBJ whole genome shotgun (WGS) entry which is preliminary data.</text>
</comment>
<reference evidence="1" key="1">
    <citation type="submission" date="2023-03" db="EMBL/GenBank/DDBJ databases">
        <title>Massive genome expansion in bonnet fungi (Mycena s.s.) driven by repeated elements and novel gene families across ecological guilds.</title>
        <authorList>
            <consortium name="Lawrence Berkeley National Laboratory"/>
            <person name="Harder C.B."/>
            <person name="Miyauchi S."/>
            <person name="Viragh M."/>
            <person name="Kuo A."/>
            <person name="Thoen E."/>
            <person name="Andreopoulos B."/>
            <person name="Lu D."/>
            <person name="Skrede I."/>
            <person name="Drula E."/>
            <person name="Henrissat B."/>
            <person name="Morin E."/>
            <person name="Kohler A."/>
            <person name="Barry K."/>
            <person name="LaButti K."/>
            <person name="Morin E."/>
            <person name="Salamov A."/>
            <person name="Lipzen A."/>
            <person name="Mereny Z."/>
            <person name="Hegedus B."/>
            <person name="Baldrian P."/>
            <person name="Stursova M."/>
            <person name="Weitz H."/>
            <person name="Taylor A."/>
            <person name="Grigoriev I.V."/>
            <person name="Nagy L.G."/>
            <person name="Martin F."/>
            <person name="Kauserud H."/>
        </authorList>
    </citation>
    <scope>NUCLEOTIDE SEQUENCE</scope>
    <source>
        <strain evidence="1">CBHHK002</strain>
    </source>
</reference>
<keyword evidence="2" id="KW-1185">Reference proteome</keyword>
<dbReference type="EMBL" id="JARIHO010000065">
    <property type="protein sequence ID" value="KAJ7314731.1"/>
    <property type="molecule type" value="Genomic_DNA"/>
</dbReference>
<sequence length="71" mass="7577">MSAALASAVIGSRFMGFGRTQMMLSALGSGVLSGYYFNQAFVTANMVEVEKERERLATLGIQSSPEPSPKT</sequence>
<evidence type="ECO:0000313" key="2">
    <source>
        <dbReference type="Proteomes" id="UP001218218"/>
    </source>
</evidence>
<evidence type="ECO:0000313" key="1">
    <source>
        <dbReference type="EMBL" id="KAJ7314731.1"/>
    </source>
</evidence>
<accession>A0AAD7EEL2</accession>
<dbReference type="Proteomes" id="UP001218218">
    <property type="component" value="Unassembled WGS sequence"/>
</dbReference>
<name>A0AAD7EEL2_9AGAR</name>
<dbReference type="AlphaFoldDB" id="A0AAD7EEL2"/>
<proteinExistence type="predicted"/>
<protein>
    <submittedName>
        <fullName evidence="1">Uncharacterized protein</fullName>
    </submittedName>
</protein>
<gene>
    <name evidence="1" type="ORF">DFH08DRAFT_894684</name>
</gene>